<organism evidence="1 2">
    <name type="scientific">Metabacillus hrfriensis</name>
    <dbReference type="NCBI Taxonomy" id="3048891"/>
    <lineage>
        <taxon>Bacteria</taxon>
        <taxon>Bacillati</taxon>
        <taxon>Bacillota</taxon>
        <taxon>Bacilli</taxon>
        <taxon>Bacillales</taxon>
        <taxon>Bacillaceae</taxon>
        <taxon>Metabacillus</taxon>
    </lineage>
</organism>
<sequence>MGSKREKNIKDFSEWQVPGSIETFIGKLPERYSEGQIRIEAEGQMDLEWRAFQADLKKNSFFKKKPVLAVLSLAAVIMLFIGTAFALPSVAQVAAKIPILNLLFETEKQPLMEELQKALEDKGYKWDGLGVGVQPREISVRIVGTDEYYDDVKQDVEELIQRILMKRNDNAYTIDISKSEPVEEPSEADLDQVREQHKISEDVLEILAEYGYTQTGFGIQEGVIEFNLPKDEPRIEEIKKAVSDRIKEKQFGDYSVKVRTFNRAKKEREDRWMPIFNTIADGLTAKAEYKVKGIGYTNKYDYFAIYITTNVSIKDDDAKELADAIEKTIDVYLTSEKVKNSIIGDDYKIIVNSKEGKQLND</sequence>
<reference evidence="2" key="1">
    <citation type="journal article" date="2025" name="Aquaculture">
        <title>Assessment of the bioflocculant production and safety properties of Metabacillus hrfriensis sp. nov. based on phenotypic and whole-genome sequencing analysis.</title>
        <authorList>
            <person name="Zhang R."/>
            <person name="Zhao Z."/>
            <person name="Luo L."/>
            <person name="Wang S."/>
            <person name="Guo K."/>
            <person name="Xu W."/>
        </authorList>
    </citation>
    <scope>NUCLEOTIDE SEQUENCE [LARGE SCALE GENOMIC DNA]</scope>
    <source>
        <strain evidence="2">CT-WN-B3</strain>
    </source>
</reference>
<gene>
    <name evidence="1" type="ORF">QLQ22_02470</name>
</gene>
<name>A0ACD4RCX7_9BACI</name>
<accession>A0ACD4RCX7</accession>
<protein>
    <submittedName>
        <fullName evidence="1">DUF4030 domain-containing protein</fullName>
    </submittedName>
</protein>
<proteinExistence type="predicted"/>
<dbReference type="EMBL" id="CP126116">
    <property type="protein sequence ID" value="WHZ58257.1"/>
    <property type="molecule type" value="Genomic_DNA"/>
</dbReference>
<evidence type="ECO:0000313" key="2">
    <source>
        <dbReference type="Proteomes" id="UP001226091"/>
    </source>
</evidence>
<dbReference type="Proteomes" id="UP001226091">
    <property type="component" value="Chromosome"/>
</dbReference>
<evidence type="ECO:0000313" key="1">
    <source>
        <dbReference type="EMBL" id="WHZ58257.1"/>
    </source>
</evidence>
<keyword evidence="2" id="KW-1185">Reference proteome</keyword>